<organism evidence="2 3">
    <name type="scientific">Simonsiella muelleri ATCC 29453</name>
    <dbReference type="NCBI Taxonomy" id="641147"/>
    <lineage>
        <taxon>Bacteria</taxon>
        <taxon>Pseudomonadati</taxon>
        <taxon>Pseudomonadota</taxon>
        <taxon>Betaproteobacteria</taxon>
        <taxon>Neisseriales</taxon>
        <taxon>Neisseriaceae</taxon>
        <taxon>Simonsiella</taxon>
    </lineage>
</organism>
<dbReference type="RefSeq" id="WP_002642773.1">
    <property type="nucleotide sequence ID" value="NZ_CP019448.1"/>
</dbReference>
<sequence>MIELSINDLNLVSGAGCIATTLSGMANGGQSGAILSGAVGLGVSAFTAGLSAPATVTFGGIVGGTTGVVGGGIATGYECYQESKQKDQSGNDYGNTTNKDGNAYGG</sequence>
<proteinExistence type="predicted"/>
<feature type="compositionally biased region" description="Polar residues" evidence="1">
    <location>
        <begin position="90"/>
        <end position="100"/>
    </location>
</feature>
<dbReference type="AlphaFoldDB" id="V9HB52"/>
<feature type="region of interest" description="Disordered" evidence="1">
    <location>
        <begin position="83"/>
        <end position="106"/>
    </location>
</feature>
<reference evidence="2 3" key="2">
    <citation type="submission" date="2011-10" db="EMBL/GenBank/DDBJ databases">
        <title>The Genome Sequence of Simonsiella muelleri ATCC 29453.</title>
        <authorList>
            <consortium name="The Broad Institute Genome Sequencing Platform"/>
            <consortium name="The Broad Institute Genome Sequencing Center for Infectious Disease"/>
            <person name="Earl A."/>
            <person name="Ward D."/>
            <person name="Feldgarden M."/>
            <person name="Gevers D."/>
            <person name="Izard J."/>
            <person name="Baranova O.V."/>
            <person name="Blanton J.M."/>
            <person name="Tanner A.C."/>
            <person name="Dewhirst F."/>
            <person name="Young S.K."/>
            <person name="Zeng Q."/>
            <person name="Gargeya S."/>
            <person name="Fitzgerald M."/>
            <person name="Haas B."/>
            <person name="Abouelleil A."/>
            <person name="Alvarado L."/>
            <person name="Arachchi H.M."/>
            <person name="Berlin A."/>
            <person name="Brown A."/>
            <person name="Chapman S.B."/>
            <person name="Chen Z."/>
            <person name="Dunbar C."/>
            <person name="Freedman E."/>
            <person name="Gearin G."/>
            <person name="Goldberg J."/>
            <person name="Griggs A."/>
            <person name="Gujja S."/>
            <person name="Heiman D."/>
            <person name="Howarth C."/>
            <person name="Larson L."/>
            <person name="Lui A."/>
            <person name="MacDonald P.J.P."/>
            <person name="Montmayeur A."/>
            <person name="Murphy C."/>
            <person name="Neiman D."/>
            <person name="Pearson M."/>
            <person name="Priest M."/>
            <person name="Roberts A."/>
            <person name="Saif S."/>
            <person name="Shea T."/>
            <person name="Shenoy N."/>
            <person name="Sisk P."/>
            <person name="Stolte C."/>
            <person name="Sykes S."/>
            <person name="Wortman J."/>
            <person name="Nusbaum C."/>
            <person name="Birren B."/>
        </authorList>
    </citation>
    <scope>NUCLEOTIDE SEQUENCE [LARGE SCALE GENOMIC DNA]</scope>
    <source>
        <strain evidence="2 3">ATCC 29453</strain>
    </source>
</reference>
<dbReference type="KEGG" id="smur:BWP33_12030"/>
<accession>V9HB52</accession>
<gene>
    <name evidence="2" type="ORF">HMPREF9021_01817</name>
</gene>
<dbReference type="Proteomes" id="UP000017813">
    <property type="component" value="Unassembled WGS sequence"/>
</dbReference>
<dbReference type="STRING" id="641147.HMPREF9021_01817"/>
<dbReference type="HOGENOM" id="CLU_2221458_0_0_4"/>
<evidence type="ECO:0000313" key="2">
    <source>
        <dbReference type="EMBL" id="EFG30320.1"/>
    </source>
</evidence>
<dbReference type="EMBL" id="ADCY02000053">
    <property type="protein sequence ID" value="EFG30320.1"/>
    <property type="molecule type" value="Genomic_DNA"/>
</dbReference>
<name>V9HB52_9NEIS</name>
<evidence type="ECO:0000313" key="3">
    <source>
        <dbReference type="Proteomes" id="UP000017813"/>
    </source>
</evidence>
<protein>
    <submittedName>
        <fullName evidence="2">Uncharacterized protein</fullName>
    </submittedName>
</protein>
<keyword evidence="3" id="KW-1185">Reference proteome</keyword>
<evidence type="ECO:0000256" key="1">
    <source>
        <dbReference type="SAM" id="MobiDB-lite"/>
    </source>
</evidence>
<reference evidence="2 3" key="1">
    <citation type="submission" date="2010-03" db="EMBL/GenBank/DDBJ databases">
        <authorList>
            <consortium name="The Broad Institute Genome Sequencing Platform"/>
            <person name="Ward D."/>
            <person name="Earl A."/>
            <person name="Feldgarden M."/>
            <person name="Gevers D."/>
            <person name="Young S."/>
            <person name="Zeng Q."/>
            <person name="Koehrsen M."/>
            <person name="Alvarado L."/>
            <person name="Berlin A.M."/>
            <person name="Borenstein D."/>
            <person name="Chapman S.B."/>
            <person name="Chen Z."/>
            <person name="Engels R."/>
            <person name="Freedman E."/>
            <person name="Gellesch M."/>
            <person name="Goldberg J."/>
            <person name="Griggs A."/>
            <person name="Gujja S."/>
            <person name="Heilman E.R."/>
            <person name="Heiman D.I."/>
            <person name="Hepburn T.A."/>
            <person name="Howarth C."/>
            <person name="Jen D."/>
            <person name="Larson L."/>
            <person name="Mehta T."/>
            <person name="Park D."/>
            <person name="Pearson M."/>
            <person name="Richards J."/>
            <person name="Roberts A."/>
            <person name="Saif S."/>
            <person name="Shea T.D."/>
            <person name="Shenoy N."/>
            <person name="Sisk P."/>
            <person name="Stolte C."/>
            <person name="Sykes S.N."/>
            <person name="Walk T."/>
            <person name="White J."/>
            <person name="Yandava C."/>
            <person name="Izard J."/>
            <person name="Baranova O.V."/>
            <person name="Blanton J.M."/>
            <person name="Tanner A.C."/>
            <person name="Dewhirst F."/>
            <person name="Haas B."/>
            <person name="Nusbaum C."/>
            <person name="Birren B."/>
        </authorList>
    </citation>
    <scope>NUCLEOTIDE SEQUENCE [LARGE SCALE GENOMIC DNA]</scope>
    <source>
        <strain evidence="2 3">ATCC 29453</strain>
    </source>
</reference>
<comment type="caution">
    <text evidence="2">The sequence shown here is derived from an EMBL/GenBank/DDBJ whole genome shotgun (WGS) entry which is preliminary data.</text>
</comment>